<proteinExistence type="predicted"/>
<dbReference type="InterPro" id="IPR028002">
    <property type="entry name" value="Myb_DNA-bind_5"/>
</dbReference>
<dbReference type="EMBL" id="LNIX01000011">
    <property type="protein sequence ID" value="OXA48632.1"/>
    <property type="molecule type" value="Genomic_DNA"/>
</dbReference>
<gene>
    <name evidence="5" type="ORF">Fcan01_16498</name>
</gene>
<organism evidence="5 6">
    <name type="scientific">Folsomia candida</name>
    <name type="common">Springtail</name>
    <dbReference type="NCBI Taxonomy" id="158441"/>
    <lineage>
        <taxon>Eukaryota</taxon>
        <taxon>Metazoa</taxon>
        <taxon>Ecdysozoa</taxon>
        <taxon>Arthropoda</taxon>
        <taxon>Hexapoda</taxon>
        <taxon>Collembola</taxon>
        <taxon>Entomobryomorpha</taxon>
        <taxon>Isotomoidea</taxon>
        <taxon>Isotomidae</taxon>
        <taxon>Proisotominae</taxon>
        <taxon>Folsomia</taxon>
    </lineage>
</organism>
<sequence>MPCIVCITSPTPILVNRISSLYDLAALWDATNTQNLHRSVMLTLIRFKKPDRICGFSLSGFDVNETSVDCTLHLLNQRYNFTYDTNIGVSLGGINQDSQKIVIGHMDFDNALTEEFISHIASEKLITYDVELTTIHFVIECEALVDTVGLHYDALFGRFSSTLTNNRKNELWDDVTEKVNAVSSVNIPRSVAEVKKKYQVLKSSVKKIETNNSNEMKKTGGGSAILQPQNTVGEKILALVPRVEISGIEGGIDISKMSTVDTAPLNLISVTGLIPIGDTGSRTNKPADASEENAPHFFKKQTKRPLETTLFALQAKQVKLLETQTMQLAQIVDLLAERNSIEKEKLQIMKNN</sequence>
<dbReference type="GO" id="GO:0005634">
    <property type="term" value="C:nucleus"/>
    <property type="evidence" value="ECO:0007669"/>
    <property type="project" value="TreeGrafter"/>
</dbReference>
<name>A0A226DT18_FOLCA</name>
<comment type="subunit">
    <text evidence="1">Self-associates forming complexes of several hundred monomers.</text>
</comment>
<dbReference type="AlphaFoldDB" id="A0A226DT18"/>
<evidence type="ECO:0000256" key="2">
    <source>
        <dbReference type="ARBA" id="ARBA00016807"/>
    </source>
</evidence>
<comment type="caution">
    <text evidence="5">The sequence shown here is derived from an EMBL/GenBank/DDBJ whole genome shotgun (WGS) entry which is preliminary data.</text>
</comment>
<evidence type="ECO:0000313" key="6">
    <source>
        <dbReference type="Proteomes" id="UP000198287"/>
    </source>
</evidence>
<evidence type="ECO:0000313" key="5">
    <source>
        <dbReference type="EMBL" id="OXA48632.1"/>
    </source>
</evidence>
<dbReference type="PANTHER" id="PTHR23098:SF23">
    <property type="entry name" value="MYB-RELATED TRANSCRIPTION FACTOR, PARTNER OF PROFILIN-LIKE ISOFORM X2-RELATED"/>
    <property type="match status" value="1"/>
</dbReference>
<evidence type="ECO:0000259" key="4">
    <source>
        <dbReference type="Pfam" id="PF13873"/>
    </source>
</evidence>
<accession>A0A226DT18</accession>
<reference evidence="5 6" key="1">
    <citation type="submission" date="2015-12" db="EMBL/GenBank/DDBJ databases">
        <title>The genome of Folsomia candida.</title>
        <authorList>
            <person name="Faddeeva A."/>
            <person name="Derks M.F."/>
            <person name="Anvar Y."/>
            <person name="Smit S."/>
            <person name="Van Straalen N."/>
            <person name="Roelofs D."/>
        </authorList>
    </citation>
    <scope>NUCLEOTIDE SEQUENCE [LARGE SCALE GENOMIC DNA]</scope>
    <source>
        <strain evidence="5 6">VU population</strain>
        <tissue evidence="5">Whole body</tissue>
    </source>
</reference>
<keyword evidence="6" id="KW-1185">Reference proteome</keyword>
<dbReference type="PANTHER" id="PTHR23098">
    <property type="entry name" value="AGAP001331-PA-RELATED"/>
    <property type="match status" value="1"/>
</dbReference>
<dbReference type="OrthoDB" id="3066195at2759"/>
<evidence type="ECO:0000256" key="3">
    <source>
        <dbReference type="ARBA" id="ARBA00025466"/>
    </source>
</evidence>
<comment type="function">
    <text evidence="3">Involved in transvection phenomena (= synapsis-dependent gene expression), where the synaptic pairing of chromosomes carrying genes with which zeste interacts influences the expression of these genes. Zeste binds to DNA and stimulates transcription from a nearby promoter.</text>
</comment>
<protein>
    <recommendedName>
        <fullName evidence="2">Regulatory protein zeste</fullName>
    </recommendedName>
</protein>
<dbReference type="Proteomes" id="UP000198287">
    <property type="component" value="Unassembled WGS sequence"/>
</dbReference>
<evidence type="ECO:0000256" key="1">
    <source>
        <dbReference type="ARBA" id="ARBA00011764"/>
    </source>
</evidence>
<feature type="domain" description="Myb/SANT-like DNA-binding" evidence="4">
    <location>
        <begin position="140"/>
        <end position="207"/>
    </location>
</feature>
<dbReference type="Pfam" id="PF13873">
    <property type="entry name" value="Myb_DNA-bind_5"/>
    <property type="match status" value="1"/>
</dbReference>